<dbReference type="Pfam" id="PF00550">
    <property type="entry name" value="PP-binding"/>
    <property type="match status" value="2"/>
</dbReference>
<dbReference type="InterPro" id="IPR045851">
    <property type="entry name" value="AMP-bd_C_sf"/>
</dbReference>
<keyword evidence="3" id="KW-0597">Phosphoprotein</keyword>
<comment type="cofactor">
    <cofactor evidence="1">
        <name>pantetheine 4'-phosphate</name>
        <dbReference type="ChEBI" id="CHEBI:47942"/>
    </cofactor>
</comment>
<feature type="domain" description="Carrier" evidence="4">
    <location>
        <begin position="1562"/>
        <end position="1637"/>
    </location>
</feature>
<dbReference type="PROSITE" id="PS00455">
    <property type="entry name" value="AMP_BINDING"/>
    <property type="match status" value="2"/>
</dbReference>
<dbReference type="EMBL" id="BAABAL010000019">
    <property type="protein sequence ID" value="GAA4024784.1"/>
    <property type="molecule type" value="Genomic_DNA"/>
</dbReference>
<keyword evidence="6" id="KW-1185">Reference proteome</keyword>
<organism evidence="5 6">
    <name type="scientific">Allokutzneria multivorans</name>
    <dbReference type="NCBI Taxonomy" id="1142134"/>
    <lineage>
        <taxon>Bacteria</taxon>
        <taxon>Bacillati</taxon>
        <taxon>Actinomycetota</taxon>
        <taxon>Actinomycetes</taxon>
        <taxon>Pseudonocardiales</taxon>
        <taxon>Pseudonocardiaceae</taxon>
        <taxon>Allokutzneria</taxon>
    </lineage>
</organism>
<evidence type="ECO:0000259" key="4">
    <source>
        <dbReference type="PROSITE" id="PS50075"/>
    </source>
</evidence>
<dbReference type="InterPro" id="IPR029058">
    <property type="entry name" value="AB_hydrolase_fold"/>
</dbReference>
<dbReference type="InterPro" id="IPR000873">
    <property type="entry name" value="AMP-dep_synth/lig_dom"/>
</dbReference>
<dbReference type="NCBIfam" id="TIGR01733">
    <property type="entry name" value="AA-adenyl-dom"/>
    <property type="match status" value="2"/>
</dbReference>
<dbReference type="InterPro" id="IPR020806">
    <property type="entry name" value="PKS_PP-bd"/>
</dbReference>
<name>A0ABP7TDI8_9PSEU</name>
<reference evidence="6" key="1">
    <citation type="journal article" date="2019" name="Int. J. Syst. Evol. Microbiol.">
        <title>The Global Catalogue of Microorganisms (GCM) 10K type strain sequencing project: providing services to taxonomists for standard genome sequencing and annotation.</title>
        <authorList>
            <consortium name="The Broad Institute Genomics Platform"/>
            <consortium name="The Broad Institute Genome Sequencing Center for Infectious Disease"/>
            <person name="Wu L."/>
            <person name="Ma J."/>
        </authorList>
    </citation>
    <scope>NUCLEOTIDE SEQUENCE [LARGE SCALE GENOMIC DNA]</scope>
    <source>
        <strain evidence="6">JCM 17342</strain>
    </source>
</reference>
<dbReference type="PROSITE" id="PS00012">
    <property type="entry name" value="PHOSPHOPANTETHEINE"/>
    <property type="match status" value="2"/>
</dbReference>
<dbReference type="Gene3D" id="3.40.50.1820">
    <property type="entry name" value="alpha/beta hydrolase"/>
    <property type="match status" value="1"/>
</dbReference>
<dbReference type="CDD" id="cd05930">
    <property type="entry name" value="A_NRPS"/>
    <property type="match status" value="2"/>
</dbReference>
<dbReference type="SUPFAM" id="SSF47336">
    <property type="entry name" value="ACP-like"/>
    <property type="match status" value="2"/>
</dbReference>
<dbReference type="Gene3D" id="2.30.38.10">
    <property type="entry name" value="Luciferase, Domain 3"/>
    <property type="match status" value="2"/>
</dbReference>
<evidence type="ECO:0000256" key="2">
    <source>
        <dbReference type="ARBA" id="ARBA00022450"/>
    </source>
</evidence>
<dbReference type="Pfam" id="PF00668">
    <property type="entry name" value="Condensation"/>
    <property type="match status" value="1"/>
</dbReference>
<dbReference type="SMART" id="SM00823">
    <property type="entry name" value="PKS_PP"/>
    <property type="match status" value="2"/>
</dbReference>
<dbReference type="InterPro" id="IPR001242">
    <property type="entry name" value="Condensation_dom"/>
</dbReference>
<protein>
    <recommendedName>
        <fullName evidence="4">Carrier domain-containing protein</fullName>
    </recommendedName>
</protein>
<dbReference type="InterPro" id="IPR010071">
    <property type="entry name" value="AA_adenyl_dom"/>
</dbReference>
<dbReference type="Proteomes" id="UP001501747">
    <property type="component" value="Unassembled WGS sequence"/>
</dbReference>
<dbReference type="InterPro" id="IPR025110">
    <property type="entry name" value="AMP-bd_C"/>
</dbReference>
<dbReference type="Pfam" id="PF00501">
    <property type="entry name" value="AMP-binding"/>
    <property type="match status" value="2"/>
</dbReference>
<gene>
    <name evidence="5" type="ORF">GCM10022247_56510</name>
</gene>
<dbReference type="InterPro" id="IPR036736">
    <property type="entry name" value="ACP-like_sf"/>
</dbReference>
<dbReference type="Gene3D" id="3.30.559.30">
    <property type="entry name" value="Nonribosomal peptide synthetase, condensation domain"/>
    <property type="match status" value="1"/>
</dbReference>
<dbReference type="PANTHER" id="PTHR45527:SF1">
    <property type="entry name" value="FATTY ACID SYNTHASE"/>
    <property type="match status" value="1"/>
</dbReference>
<dbReference type="Gene3D" id="3.40.50.980">
    <property type="match status" value="4"/>
</dbReference>
<dbReference type="PROSITE" id="PS50075">
    <property type="entry name" value="CARRIER"/>
    <property type="match status" value="2"/>
</dbReference>
<dbReference type="RefSeq" id="WP_344881131.1">
    <property type="nucleotide sequence ID" value="NZ_BAABAL010000019.1"/>
</dbReference>
<dbReference type="InterPro" id="IPR023213">
    <property type="entry name" value="CAT-like_dom_sf"/>
</dbReference>
<proteinExistence type="predicted"/>
<evidence type="ECO:0000256" key="3">
    <source>
        <dbReference type="ARBA" id="ARBA00022553"/>
    </source>
</evidence>
<evidence type="ECO:0000313" key="6">
    <source>
        <dbReference type="Proteomes" id="UP001501747"/>
    </source>
</evidence>
<dbReference type="InterPro" id="IPR020845">
    <property type="entry name" value="AMP-binding_CS"/>
</dbReference>
<feature type="domain" description="Carrier" evidence="4">
    <location>
        <begin position="532"/>
        <end position="607"/>
    </location>
</feature>
<dbReference type="Gene3D" id="3.30.559.10">
    <property type="entry name" value="Chloramphenicol acetyltransferase-like domain"/>
    <property type="match status" value="1"/>
</dbReference>
<dbReference type="SUPFAM" id="SSF56801">
    <property type="entry name" value="Acetyl-CoA synthetase-like"/>
    <property type="match status" value="2"/>
</dbReference>
<dbReference type="CDD" id="cd19540">
    <property type="entry name" value="LCL_NRPS-like"/>
    <property type="match status" value="1"/>
</dbReference>
<dbReference type="SUPFAM" id="SSF52777">
    <property type="entry name" value="CoA-dependent acyltransferases"/>
    <property type="match status" value="2"/>
</dbReference>
<comment type="caution">
    <text evidence="5">The sequence shown here is derived from an EMBL/GenBank/DDBJ whole genome shotgun (WGS) entry which is preliminary data.</text>
</comment>
<dbReference type="PANTHER" id="PTHR45527">
    <property type="entry name" value="NONRIBOSOMAL PEPTIDE SYNTHETASE"/>
    <property type="match status" value="1"/>
</dbReference>
<dbReference type="InterPro" id="IPR009081">
    <property type="entry name" value="PP-bd_ACP"/>
</dbReference>
<dbReference type="Pfam" id="PF13193">
    <property type="entry name" value="AMP-binding_C"/>
    <property type="match status" value="2"/>
</dbReference>
<evidence type="ECO:0000256" key="1">
    <source>
        <dbReference type="ARBA" id="ARBA00001957"/>
    </source>
</evidence>
<keyword evidence="2" id="KW-0596">Phosphopantetheine</keyword>
<accession>A0ABP7TDI8</accession>
<sequence>MDEQLSAEQRHRMLVEWNDTARDEPVESLTRLVERHARQSPDRPAVVCGEVRLTYGELNASANRLARHLAGLGVGPESLVAIALPRSERTVVAILAVLKAGAAYLPIDPGYPRDRVAFMVSDARPEIVITDSVEDLLAGSSIGTAELLPENVLLLDSPGVERAISACAATDLVVDVDPANPAYVIYTSGSTGTPKAAVIERRSLDDHLLTACAEHPAVQGVSIWHTSVSFAHTVQQLFPPLAMGGCVRIASLEPGAADADITCTFLKATPSHLPLLDELPRNFSPTQELMLCGEALLSEAVDQWRRAHPEIRVVGGYGPTEVTLHCAEFVMQPGDETPSGVVPLGRVMPNSQVYVLDEQLQPVPPGVSGELYLSGSGVARGYYRRPGLSSERFVANPFGAPGSRMYRTGDLARWRADGILEFGGRVDNQASVRGFRIELDEVAAAAVSHPDVAYAVAVVREDQPGDKRIVCYVVAAGAQVDRRVLREHMGEWLPEFMRPSLIVELDALPLNPNGKVDRRALPAPEFSADGRAPETDDEKVLCGLVADVLGLPSVGVDDDFFELGGHSLLAVRLLGRIRSAFGVELALSTVFESPTVEKLLWCFDTAASARPPLVAVERPKLVPLSSVQRRLWFIDQFEGPSPNYNVVWATKLSGRINRDALDAAFVDVVQRHEALRTVFFEYEGAPYQRVLPPARILSTVDFDVNALAAAARYTFDLSADLPVRATLFSLSEKEHVLLLVVHHIAADGGSLMPLTRDLSAAYAARIRGKAPAWEPHPVQYADFALWQNELLAAEEETQIEFWKRTLAGAPELLELPIDRPRPAEPSFRGDRVPFSVDARLHERLAKLASETGTTMFMIVHAALAAMLTRMGAGTDITLGTASAGRVDAALENLVGFFANTLVLRTDTSGEPGFRELLARVRAADLAAYANQDVPFERLVEVTNPTRSLAHTPLFQIMLTYEDGVGSRVELPGVSTSDYPMGAGVARFDLSFFVWENPAGAGIDGYLEYATDLFDRSTAERLVTFLMRLLDAAITDPEKPIGRLDLLTDADRNELLVACNDTAADVPDALLTEMIAAQVRRVPGATAVVCGDDSLTYAELDVRANRLARWLACNGVGPERFVGVALPKSTETVVALLAVLKAGAAYLTVDLAYPAERIAYMLDDANPVLVLTRSDLAERVPAENLVLLDELDLSELSEDEPATSLSMRNPAFVIYTSGSTGRPKGVVVEHHSINHYLAWSRQLYTEVSGRALVHSSLSFDLTVTGVFAPLTAGGCVQLIELDDEGSSDDVTRPSFVKATPSHLPMLINLPDRFSPTDQLVLGGEPLLGEVLDEWRARNPTATVFNEYGPTETTVGCMEYVIKPGDRVVPGVLSLGKPSWNTQMYVLDGNLNPAPIGVAGELYIAGDLVTRGYHNRQGLTAERFVANPFGAPGTRMYRSGDLGRRRADGQLEFIARVDDQVKVRGYRIELGEIEAVLGQAPGVGGVAVIVREDRPGDKRLVAYAVPDGALDVEALRARCAEYLPEYMVPSAFVTLDSLPLTPNRKLDRKALPAPEYGEQSGGRAPATAQEKVLCELFSEMLGVPTVSVDDGFFALGGHSLLAVRLLSRIRSAFGADLSLRELFEAPTVAAVAAAVSTAVTANPVEKARPALRRMPRPEEVS</sequence>
<dbReference type="Gene3D" id="1.10.1200.10">
    <property type="entry name" value="ACP-like"/>
    <property type="match status" value="1"/>
</dbReference>
<dbReference type="Gene3D" id="3.30.300.30">
    <property type="match status" value="2"/>
</dbReference>
<evidence type="ECO:0000313" key="5">
    <source>
        <dbReference type="EMBL" id="GAA4024784.1"/>
    </source>
</evidence>
<dbReference type="InterPro" id="IPR006162">
    <property type="entry name" value="Ppantetheine_attach_site"/>
</dbReference>